<evidence type="ECO:0000256" key="12">
    <source>
        <dbReference type="ARBA" id="ARBA00022991"/>
    </source>
</evidence>
<dbReference type="GO" id="GO:0009881">
    <property type="term" value="F:photoreceptor activity"/>
    <property type="evidence" value="ECO:0007669"/>
    <property type="project" value="UniProtKB-KW"/>
</dbReference>
<dbReference type="InterPro" id="IPR000014">
    <property type="entry name" value="PAS"/>
</dbReference>
<evidence type="ECO:0000256" key="4">
    <source>
        <dbReference type="ARBA" id="ARBA00022553"/>
    </source>
</evidence>
<evidence type="ECO:0000313" key="18">
    <source>
        <dbReference type="EMBL" id="MBI5248877.1"/>
    </source>
</evidence>
<feature type="modified residue" description="4-aspartylphosphate" evidence="14">
    <location>
        <position position="62"/>
    </location>
</feature>
<keyword evidence="7" id="KW-0288">FMN</keyword>
<dbReference type="PROSITE" id="PS50110">
    <property type="entry name" value="RESPONSE_REGULATORY"/>
    <property type="match status" value="1"/>
</dbReference>
<dbReference type="InterPro" id="IPR000700">
    <property type="entry name" value="PAS-assoc_C"/>
</dbReference>
<dbReference type="SUPFAM" id="SSF52172">
    <property type="entry name" value="CheY-like"/>
    <property type="match status" value="1"/>
</dbReference>
<evidence type="ECO:0000256" key="14">
    <source>
        <dbReference type="PROSITE-ProRule" id="PRU00169"/>
    </source>
</evidence>
<dbReference type="AlphaFoldDB" id="A0A9D6Z2S9"/>
<evidence type="ECO:0000256" key="2">
    <source>
        <dbReference type="ARBA" id="ARBA00012438"/>
    </source>
</evidence>
<dbReference type="SMART" id="SM00065">
    <property type="entry name" value="GAF"/>
    <property type="match status" value="1"/>
</dbReference>
<dbReference type="Gene3D" id="3.30.565.10">
    <property type="entry name" value="Histidine kinase-like ATPase, C-terminal domain"/>
    <property type="match status" value="1"/>
</dbReference>
<dbReference type="Pfam" id="PF13426">
    <property type="entry name" value="PAS_9"/>
    <property type="match status" value="2"/>
</dbReference>
<evidence type="ECO:0000256" key="8">
    <source>
        <dbReference type="ARBA" id="ARBA00022679"/>
    </source>
</evidence>
<keyword evidence="8" id="KW-0808">Transferase</keyword>
<comment type="caution">
    <text evidence="18">The sequence shown here is derived from an EMBL/GenBank/DDBJ whole genome shotgun (WGS) entry which is preliminary data.</text>
</comment>
<dbReference type="GO" id="GO:0005524">
    <property type="term" value="F:ATP binding"/>
    <property type="evidence" value="ECO:0007669"/>
    <property type="project" value="UniProtKB-KW"/>
</dbReference>
<dbReference type="GO" id="GO:0004673">
    <property type="term" value="F:protein histidine kinase activity"/>
    <property type="evidence" value="ECO:0007669"/>
    <property type="project" value="UniProtKB-EC"/>
</dbReference>
<keyword evidence="9" id="KW-0547">Nucleotide-binding</keyword>
<dbReference type="GO" id="GO:0000160">
    <property type="term" value="P:phosphorelay signal transduction system"/>
    <property type="evidence" value="ECO:0007669"/>
    <property type="project" value="InterPro"/>
</dbReference>
<dbReference type="Gene3D" id="6.10.250.490">
    <property type="match status" value="1"/>
</dbReference>
<keyword evidence="13" id="KW-0675">Receptor</keyword>
<dbReference type="InterPro" id="IPR035965">
    <property type="entry name" value="PAS-like_dom_sf"/>
</dbReference>
<evidence type="ECO:0000256" key="7">
    <source>
        <dbReference type="ARBA" id="ARBA00022643"/>
    </source>
</evidence>
<dbReference type="Pfam" id="PF08447">
    <property type="entry name" value="PAS_3"/>
    <property type="match status" value="1"/>
</dbReference>
<dbReference type="Pfam" id="PF13185">
    <property type="entry name" value="GAF_2"/>
    <property type="match status" value="1"/>
</dbReference>
<organism evidence="18 19">
    <name type="scientific">Desulfomonile tiedjei</name>
    <dbReference type="NCBI Taxonomy" id="2358"/>
    <lineage>
        <taxon>Bacteria</taxon>
        <taxon>Pseudomonadati</taxon>
        <taxon>Thermodesulfobacteriota</taxon>
        <taxon>Desulfomonilia</taxon>
        <taxon>Desulfomonilales</taxon>
        <taxon>Desulfomonilaceae</taxon>
        <taxon>Desulfomonile</taxon>
    </lineage>
</organism>
<evidence type="ECO:0000256" key="9">
    <source>
        <dbReference type="ARBA" id="ARBA00022741"/>
    </source>
</evidence>
<name>A0A9D6Z2S9_9BACT</name>
<evidence type="ECO:0000256" key="11">
    <source>
        <dbReference type="ARBA" id="ARBA00022840"/>
    </source>
</evidence>
<evidence type="ECO:0000259" key="16">
    <source>
        <dbReference type="PROSITE" id="PS50112"/>
    </source>
</evidence>
<dbReference type="SMART" id="SM00091">
    <property type="entry name" value="PAS"/>
    <property type="match status" value="3"/>
</dbReference>
<dbReference type="PANTHER" id="PTHR43065:SF23">
    <property type="entry name" value="SENSOR HISTIDINE KINASE PDTAS"/>
    <property type="match status" value="1"/>
</dbReference>
<dbReference type="Pfam" id="PF02518">
    <property type="entry name" value="HATPase_c"/>
    <property type="match status" value="1"/>
</dbReference>
<gene>
    <name evidence="18" type="ORF">HY912_05230</name>
</gene>
<dbReference type="EC" id="2.7.13.3" evidence="2"/>
<feature type="domain" description="PAS" evidence="16">
    <location>
        <begin position="547"/>
        <end position="617"/>
    </location>
</feature>
<dbReference type="Proteomes" id="UP000807825">
    <property type="component" value="Unassembled WGS sequence"/>
</dbReference>
<dbReference type="InterPro" id="IPR011495">
    <property type="entry name" value="Sig_transdc_His_kin_sub2_dim/P"/>
</dbReference>
<accession>A0A9D6Z2S9</accession>
<evidence type="ECO:0000259" key="15">
    <source>
        <dbReference type="PROSITE" id="PS50110"/>
    </source>
</evidence>
<dbReference type="InterPro" id="IPR001610">
    <property type="entry name" value="PAC"/>
</dbReference>
<evidence type="ECO:0000256" key="3">
    <source>
        <dbReference type="ARBA" id="ARBA00022543"/>
    </source>
</evidence>
<feature type="domain" description="PAS" evidence="16">
    <location>
        <begin position="423"/>
        <end position="492"/>
    </location>
</feature>
<sequence length="878" mass="98625">MVTKDRVRPLARILIVKDGVTRGQNLAATIRDLGYEIVGVANSSEEALNKAEVCKPDLVIVDIMLKDRGLFNGSRQIESLLDLPVIFVESARIEDLNPNNLIKREWRIVGVPSELKELQSAIESSLGKGRPRARLEDSENAFRLAFENAADAILWADVETGLIVRCNRAAEILLEKPRDRIIGSHHLTLHSGEMWDYYRHGFKNHSTTDTPYQLEAELLTDSGKTVFVNIRASVTEIGGRRIMQGIFRDTTQRRINEEVIRWQRDISQALCSISDLKKALELCMDTALQVSGMDAAEFYLFNGDSGFELVAHVGFSGQFIRDVSKVALDPDATKTLATGQSVYCCGSSELFNSGDNSAIQNQGFQATAVIPVLHEGNLIGTLNLGSWKFDEVPIQTRYAIETIAAQVGSAIARIKAEQAFKESEDKYRLVVENAAEAILVVQNGLIKFVNRRCVEISGYSEQELLSMGLAELMHPDDLEMMTQLHLERMQGDNSPHNLTFRLVDRSGNLKWMESLSVMVSWCGGRAALGMVIDITDRKKAEEALRESEEKYRRILETIADGYYEVDPDGTLTLINDSLCEMLSYSREELQGMNFRRLVDTEAVERIYVAFNEVFKTARPNPAFMYKVYRKDGEQLDVSVSISLIRDRMGHRRGFRGIFRDVSDRKRAEERLVESLKEKDVLLREVHHRVKNNLAIVNSLLGIQARYARDDFHQEMFREAQDRIRAMAMAHEKLYRSENLDRVRIGQYVGVLVDHLVTAAGRIGNRIELNKDVGDLAFGLETAGPMGFILTELVSNCVKHAFPKGGGGRIDIRLRRIDGEVVELLVSDNGIGLPADISFSSPKSLGLNLVRIFARQLGAKLEIIRDRGTEIKLTFAARS</sequence>
<dbReference type="Gene3D" id="3.30.450.20">
    <property type="entry name" value="PAS domain"/>
    <property type="match status" value="3"/>
</dbReference>
<dbReference type="InterPro" id="IPR029016">
    <property type="entry name" value="GAF-like_dom_sf"/>
</dbReference>
<keyword evidence="3" id="KW-0600">Photoreceptor protein</keyword>
<dbReference type="NCBIfam" id="TIGR00229">
    <property type="entry name" value="sensory_box"/>
    <property type="match status" value="3"/>
</dbReference>
<dbReference type="CDD" id="cd00130">
    <property type="entry name" value="PAS"/>
    <property type="match status" value="2"/>
</dbReference>
<dbReference type="Gene3D" id="3.40.50.2300">
    <property type="match status" value="1"/>
</dbReference>
<dbReference type="SMART" id="SM00086">
    <property type="entry name" value="PAC"/>
    <property type="match status" value="3"/>
</dbReference>
<comment type="catalytic activity">
    <reaction evidence="1">
        <text>ATP + protein L-histidine = ADP + protein N-phospho-L-histidine.</text>
        <dbReference type="EC" id="2.7.13.3"/>
    </reaction>
</comment>
<evidence type="ECO:0000256" key="6">
    <source>
        <dbReference type="ARBA" id="ARBA00022630"/>
    </source>
</evidence>
<keyword evidence="5" id="KW-0716">Sensory transduction</keyword>
<feature type="domain" description="PAC" evidence="17">
    <location>
        <begin position="496"/>
        <end position="546"/>
    </location>
</feature>
<feature type="domain" description="PAC" evidence="17">
    <location>
        <begin position="621"/>
        <end position="673"/>
    </location>
</feature>
<dbReference type="PANTHER" id="PTHR43065">
    <property type="entry name" value="SENSOR HISTIDINE KINASE"/>
    <property type="match status" value="1"/>
</dbReference>
<dbReference type="InterPro" id="IPR003018">
    <property type="entry name" value="GAF"/>
</dbReference>
<dbReference type="InterPro" id="IPR003594">
    <property type="entry name" value="HATPase_dom"/>
</dbReference>
<dbReference type="PROSITE" id="PS50112">
    <property type="entry name" value="PAS"/>
    <property type="match status" value="2"/>
</dbReference>
<evidence type="ECO:0000256" key="5">
    <source>
        <dbReference type="ARBA" id="ARBA00022606"/>
    </source>
</evidence>
<dbReference type="InterPro" id="IPR011102">
    <property type="entry name" value="Sig_transdc_His_kinase_HWE"/>
</dbReference>
<evidence type="ECO:0000259" key="17">
    <source>
        <dbReference type="PROSITE" id="PS50113"/>
    </source>
</evidence>
<evidence type="ECO:0000313" key="19">
    <source>
        <dbReference type="Proteomes" id="UP000807825"/>
    </source>
</evidence>
<dbReference type="SUPFAM" id="SSF55785">
    <property type="entry name" value="PYP-like sensor domain (PAS domain)"/>
    <property type="match status" value="3"/>
</dbReference>
<dbReference type="InterPro" id="IPR013655">
    <property type="entry name" value="PAS_fold_3"/>
</dbReference>
<keyword evidence="11" id="KW-0067">ATP-binding</keyword>
<dbReference type="InterPro" id="IPR001789">
    <property type="entry name" value="Sig_transdc_resp-reg_receiver"/>
</dbReference>
<dbReference type="SUPFAM" id="SSF55874">
    <property type="entry name" value="ATPase domain of HSP90 chaperone/DNA topoisomerase II/histidine kinase"/>
    <property type="match status" value="1"/>
</dbReference>
<dbReference type="EMBL" id="JACRDE010000152">
    <property type="protein sequence ID" value="MBI5248877.1"/>
    <property type="molecule type" value="Genomic_DNA"/>
</dbReference>
<dbReference type="InterPro" id="IPR011006">
    <property type="entry name" value="CheY-like_superfamily"/>
</dbReference>
<dbReference type="Pfam" id="PF07568">
    <property type="entry name" value="HisKA_2"/>
    <property type="match status" value="1"/>
</dbReference>
<dbReference type="SUPFAM" id="SSF55781">
    <property type="entry name" value="GAF domain-like"/>
    <property type="match status" value="1"/>
</dbReference>
<dbReference type="SMART" id="SM00387">
    <property type="entry name" value="HATPase_c"/>
    <property type="match status" value="1"/>
</dbReference>
<dbReference type="InterPro" id="IPR036890">
    <property type="entry name" value="HATPase_C_sf"/>
</dbReference>
<keyword evidence="4 14" id="KW-0597">Phosphoprotein</keyword>
<dbReference type="SMART" id="SM00911">
    <property type="entry name" value="HWE_HK"/>
    <property type="match status" value="1"/>
</dbReference>
<keyword evidence="6" id="KW-0285">Flavoprotein</keyword>
<evidence type="ECO:0000256" key="1">
    <source>
        <dbReference type="ARBA" id="ARBA00000085"/>
    </source>
</evidence>
<keyword evidence="12" id="KW-0157">Chromophore</keyword>
<reference evidence="18" key="1">
    <citation type="submission" date="2020-07" db="EMBL/GenBank/DDBJ databases">
        <title>Huge and variable diversity of episymbiotic CPR bacteria and DPANN archaea in groundwater ecosystems.</title>
        <authorList>
            <person name="He C.Y."/>
            <person name="Keren R."/>
            <person name="Whittaker M."/>
            <person name="Farag I.F."/>
            <person name="Doudna J."/>
            <person name="Cate J.H.D."/>
            <person name="Banfield J.F."/>
        </authorList>
    </citation>
    <scope>NUCLEOTIDE SEQUENCE</scope>
    <source>
        <strain evidence="18">NC_groundwater_1664_Pr3_B-0.1um_52_9</strain>
    </source>
</reference>
<dbReference type="PROSITE" id="PS50113">
    <property type="entry name" value="PAC"/>
    <property type="match status" value="2"/>
</dbReference>
<dbReference type="Gene3D" id="3.30.450.40">
    <property type="match status" value="1"/>
</dbReference>
<feature type="domain" description="Response regulatory" evidence="15">
    <location>
        <begin position="12"/>
        <end position="126"/>
    </location>
</feature>
<keyword evidence="10" id="KW-0418">Kinase</keyword>
<proteinExistence type="predicted"/>
<protein>
    <recommendedName>
        <fullName evidence="2">histidine kinase</fullName>
        <ecNumber evidence="2">2.7.13.3</ecNumber>
    </recommendedName>
</protein>
<evidence type="ECO:0000256" key="13">
    <source>
        <dbReference type="ARBA" id="ARBA00023170"/>
    </source>
</evidence>
<evidence type="ECO:0000256" key="10">
    <source>
        <dbReference type="ARBA" id="ARBA00022777"/>
    </source>
</evidence>